<dbReference type="PROSITE" id="PS50041">
    <property type="entry name" value="C_TYPE_LECTIN_2"/>
    <property type="match status" value="1"/>
</dbReference>
<dbReference type="Gene3D" id="3.10.100.10">
    <property type="entry name" value="Mannose-Binding Protein A, subunit A"/>
    <property type="match status" value="1"/>
</dbReference>
<feature type="domain" description="C-type lectin" evidence="2">
    <location>
        <begin position="42"/>
        <end position="160"/>
    </location>
</feature>
<feature type="signal peptide" evidence="1">
    <location>
        <begin position="1"/>
        <end position="17"/>
    </location>
</feature>
<organism evidence="3 4">
    <name type="scientific">Mytilus coruscus</name>
    <name type="common">Sea mussel</name>
    <dbReference type="NCBI Taxonomy" id="42192"/>
    <lineage>
        <taxon>Eukaryota</taxon>
        <taxon>Metazoa</taxon>
        <taxon>Spiralia</taxon>
        <taxon>Lophotrochozoa</taxon>
        <taxon>Mollusca</taxon>
        <taxon>Bivalvia</taxon>
        <taxon>Autobranchia</taxon>
        <taxon>Pteriomorphia</taxon>
        <taxon>Mytilida</taxon>
        <taxon>Mytiloidea</taxon>
        <taxon>Mytilidae</taxon>
        <taxon>Mytilinae</taxon>
        <taxon>Mytilus</taxon>
    </lineage>
</organism>
<evidence type="ECO:0000259" key="2">
    <source>
        <dbReference type="PROSITE" id="PS50041"/>
    </source>
</evidence>
<proteinExistence type="predicted"/>
<dbReference type="PANTHER" id="PTHR22803">
    <property type="entry name" value="MANNOSE, PHOSPHOLIPASE, LECTIN RECEPTOR RELATED"/>
    <property type="match status" value="1"/>
</dbReference>
<name>A0A6J8DIP3_MYTCO</name>
<evidence type="ECO:0000256" key="1">
    <source>
        <dbReference type="SAM" id="SignalP"/>
    </source>
</evidence>
<dbReference type="SUPFAM" id="SSF56436">
    <property type="entry name" value="C-type lectin-like"/>
    <property type="match status" value="1"/>
</dbReference>
<gene>
    <name evidence="3" type="ORF">MCOR_40891</name>
</gene>
<dbReference type="InterPro" id="IPR016187">
    <property type="entry name" value="CTDL_fold"/>
</dbReference>
<dbReference type="InterPro" id="IPR016186">
    <property type="entry name" value="C-type_lectin-like/link_sf"/>
</dbReference>
<accession>A0A6J8DIP3</accession>
<dbReference type="SMART" id="SM00034">
    <property type="entry name" value="CLECT"/>
    <property type="match status" value="1"/>
</dbReference>
<dbReference type="Proteomes" id="UP000507470">
    <property type="component" value="Unassembled WGS sequence"/>
</dbReference>
<protein>
    <recommendedName>
        <fullName evidence="2">C-type lectin domain-containing protein</fullName>
    </recommendedName>
</protein>
<dbReference type="CDD" id="cd00037">
    <property type="entry name" value="CLECT"/>
    <property type="match status" value="1"/>
</dbReference>
<sequence length="287" mass="32008">METVLLCLSFFVVLLEANVIFNKADLTRCPPILPRNSNLFAYIDTCFEVVHDEHSWNDARRHCQQHGGDLAVIKDLTKQQFVMNALKYLRWDKKGVWIGGTDGDKEGEWKWVTGEKMTWGYWQHGQGVTQTGFLFAKGTFEDCAQIRVDDSYKWHDFPCSGGPAYHYSSICEYKMPKILTSTTMTNVETPVPTTMPKTGTSISTTLANFETPAPSIQPNVETPAPTILPNVETPAPTILPNVETPAPTYLQYVETPAPNKDTTSFTVRMTTNPPGAVIVNKESVVIG</sequence>
<dbReference type="OrthoDB" id="6162106at2759"/>
<dbReference type="EMBL" id="CACVKT020007413">
    <property type="protein sequence ID" value="CAC5407411.1"/>
    <property type="molecule type" value="Genomic_DNA"/>
</dbReference>
<evidence type="ECO:0000313" key="4">
    <source>
        <dbReference type="Proteomes" id="UP000507470"/>
    </source>
</evidence>
<evidence type="ECO:0000313" key="3">
    <source>
        <dbReference type="EMBL" id="CAC5407411.1"/>
    </source>
</evidence>
<keyword evidence="4" id="KW-1185">Reference proteome</keyword>
<keyword evidence="1" id="KW-0732">Signal</keyword>
<dbReference type="AlphaFoldDB" id="A0A6J8DIP3"/>
<dbReference type="InterPro" id="IPR001304">
    <property type="entry name" value="C-type_lectin-like"/>
</dbReference>
<dbReference type="InterPro" id="IPR050111">
    <property type="entry name" value="C-type_lectin/snaclec_domain"/>
</dbReference>
<reference evidence="3 4" key="1">
    <citation type="submission" date="2020-06" db="EMBL/GenBank/DDBJ databases">
        <authorList>
            <person name="Li R."/>
            <person name="Bekaert M."/>
        </authorList>
    </citation>
    <scope>NUCLEOTIDE SEQUENCE [LARGE SCALE GENOMIC DNA]</scope>
    <source>
        <strain evidence="4">wild</strain>
    </source>
</reference>
<dbReference type="Pfam" id="PF00059">
    <property type="entry name" value="Lectin_C"/>
    <property type="match status" value="1"/>
</dbReference>
<feature type="chain" id="PRO_5026935547" description="C-type lectin domain-containing protein" evidence="1">
    <location>
        <begin position="18"/>
        <end position="287"/>
    </location>
</feature>